<feature type="region of interest" description="Disordered" evidence="1">
    <location>
        <begin position="578"/>
        <end position="667"/>
    </location>
</feature>
<dbReference type="Proteomes" id="UP000078544">
    <property type="component" value="Unassembled WGS sequence"/>
</dbReference>
<reference evidence="2 3" key="1">
    <citation type="journal article" date="2016" name="Genome Biol. Evol.">
        <title>Divergent and convergent evolution of fungal pathogenicity.</title>
        <authorList>
            <person name="Shang Y."/>
            <person name="Xiao G."/>
            <person name="Zheng P."/>
            <person name="Cen K."/>
            <person name="Zhan S."/>
            <person name="Wang C."/>
        </authorList>
    </citation>
    <scope>NUCLEOTIDE SEQUENCE [LARGE SCALE GENOMIC DNA]</scope>
    <source>
        <strain evidence="2 3">RCEF 2490</strain>
    </source>
</reference>
<evidence type="ECO:0000313" key="2">
    <source>
        <dbReference type="EMBL" id="KZZ95320.1"/>
    </source>
</evidence>
<organism evidence="2 3">
    <name type="scientific">Moelleriella libera RCEF 2490</name>
    <dbReference type="NCBI Taxonomy" id="1081109"/>
    <lineage>
        <taxon>Eukaryota</taxon>
        <taxon>Fungi</taxon>
        <taxon>Dikarya</taxon>
        <taxon>Ascomycota</taxon>
        <taxon>Pezizomycotina</taxon>
        <taxon>Sordariomycetes</taxon>
        <taxon>Hypocreomycetidae</taxon>
        <taxon>Hypocreales</taxon>
        <taxon>Clavicipitaceae</taxon>
        <taxon>Moelleriella</taxon>
    </lineage>
</organism>
<feature type="compositionally biased region" description="Low complexity" evidence="1">
    <location>
        <begin position="648"/>
        <end position="667"/>
    </location>
</feature>
<feature type="compositionally biased region" description="Polar residues" evidence="1">
    <location>
        <begin position="174"/>
        <end position="187"/>
    </location>
</feature>
<keyword evidence="3" id="KW-1185">Reference proteome</keyword>
<dbReference type="EMBL" id="AZGY01000009">
    <property type="protein sequence ID" value="KZZ95320.1"/>
    <property type="molecule type" value="Genomic_DNA"/>
</dbReference>
<feature type="region of interest" description="Disordered" evidence="1">
    <location>
        <begin position="505"/>
        <end position="531"/>
    </location>
</feature>
<proteinExistence type="predicted"/>
<feature type="region of interest" description="Disordered" evidence="1">
    <location>
        <begin position="265"/>
        <end position="302"/>
    </location>
</feature>
<comment type="caution">
    <text evidence="2">The sequence shown here is derived from an EMBL/GenBank/DDBJ whole genome shotgun (WGS) entry which is preliminary data.</text>
</comment>
<evidence type="ECO:0000313" key="3">
    <source>
        <dbReference type="Proteomes" id="UP000078544"/>
    </source>
</evidence>
<sequence>MDDKIRLTLLRNEGRAADFYDDLRRGEFPIDPLKVPYAFDESNGPTTDKAPVNNDHAAVAQAPETGKQGHASATGNPSAVDGPSTTNAPVIAHGTSRDQGYASAVGGPSTTNAPVIAHGTSRDQGYASAVGGPSTTNGPVIAHGTSRRPGYTNAPVIAHGTSRRPDQRSAMHGPSTTNAVSGVQGQRSAGGGPSAIGGPPTVNGLSSTNGQSAANGVLALQGHRYMVFNSRAAYGSMSRRFGGPYARAGPLTFKASSSNQGQRAALGRTPIANGPSGHHHQRYSISNPHESNMSDEGKATERIPGRYPLVPFGPSGHHDQSYSISDPWMADGGKATQPVPGRYPYFPFGPTLEYFPNSLYAPPLGGTLRPTDPLNARPHYEPGQGRMDMHEWDVLLRNAQRADPDSQMAVQTPGAGHRDLPQVNATDDNQNSDKDSVMDVQDSGPSRQDVPRVLVMDDLDSENASVMDVHEVGEDHQDQPPTDAMDYDLASEPGSEMDIQASLTSLQGPAPSVATEDDPKIELDSDSEMDDYSSDMNDDDYDMDEFFKTGSQVRPPSLNTFSFRVNDEETFTLGNTLLRTVDGRDPETSNGGCPNSPNEGPVDDMQSYYEPDFRVASSRSDSPSGESHVSLSDISPLPSRIPSPDIMNNSNATKTKTSTNNVNTSNTSRINKSMINRINKRRKRGLVAARTPRADNKVEPEVAADPLPSYLTTPDIDSLVPPPGVGFVDDVVKRVAASGDAPNRLPHGSLNEFEALIRSRLTRLCDDYLHRSEFFLKRISSSSCDCEWLLRQSRGFAKTPGTARDMYELMDDLEPCLSAIIMALRTVAFGVRMLRNTATELSIGSLSRVGSLSLERAEVITKGTFEIHRRVAADLSHIIVKVLQTSRKMRMLWELETHQTASGQIGTPCSGERRSATQPS</sequence>
<feature type="compositionally biased region" description="Polar residues" evidence="1">
    <location>
        <begin position="617"/>
        <end position="633"/>
    </location>
</feature>
<feature type="region of interest" description="Disordered" evidence="1">
    <location>
        <begin position="402"/>
        <end position="450"/>
    </location>
</feature>
<accession>A0A166P9Z9</accession>
<gene>
    <name evidence="2" type="ORF">AAL_04551</name>
</gene>
<feature type="compositionally biased region" description="Polar residues" evidence="1">
    <location>
        <begin position="588"/>
        <end position="598"/>
    </location>
</feature>
<feature type="region of interest" description="Disordered" evidence="1">
    <location>
        <begin position="62"/>
        <end position="106"/>
    </location>
</feature>
<evidence type="ECO:0000256" key="1">
    <source>
        <dbReference type="SAM" id="MobiDB-lite"/>
    </source>
</evidence>
<name>A0A166P9Z9_9HYPO</name>
<feature type="region of interest" description="Disordered" evidence="1">
    <location>
        <begin position="161"/>
        <end position="209"/>
    </location>
</feature>
<feature type="compositionally biased region" description="Polar residues" evidence="1">
    <location>
        <begin position="71"/>
        <end position="88"/>
    </location>
</feature>
<dbReference type="AlphaFoldDB" id="A0A166P9Z9"/>
<protein>
    <submittedName>
        <fullName evidence="2">Uncharacterized protein</fullName>
    </submittedName>
</protein>